<evidence type="ECO:0000256" key="3">
    <source>
        <dbReference type="ARBA" id="ARBA00023315"/>
    </source>
</evidence>
<evidence type="ECO:0000256" key="2">
    <source>
        <dbReference type="ARBA" id="ARBA00022679"/>
    </source>
</evidence>
<dbReference type="InterPro" id="IPR016181">
    <property type="entry name" value="Acyl_CoA_acyltransferase"/>
</dbReference>
<dbReference type="PROSITE" id="PS51186">
    <property type="entry name" value="GNAT"/>
    <property type="match status" value="1"/>
</dbReference>
<evidence type="ECO:0000259" key="4">
    <source>
        <dbReference type="PROSITE" id="PS51186"/>
    </source>
</evidence>
<keyword evidence="3" id="KW-0012">Acyltransferase</keyword>
<dbReference type="OrthoDB" id="5295305at2"/>
<evidence type="ECO:0000313" key="5">
    <source>
        <dbReference type="EMBL" id="RQP25030.1"/>
    </source>
</evidence>
<dbReference type="Pfam" id="PF00583">
    <property type="entry name" value="Acetyltransf_1"/>
    <property type="match status" value="1"/>
</dbReference>
<feature type="domain" description="N-acetyltransferase" evidence="4">
    <location>
        <begin position="4"/>
        <end position="171"/>
    </location>
</feature>
<dbReference type="RefSeq" id="WP_124539937.1">
    <property type="nucleotide sequence ID" value="NZ_QUSW01000002.1"/>
</dbReference>
<dbReference type="EMBL" id="QUSW01000002">
    <property type="protein sequence ID" value="RQP25030.1"/>
    <property type="molecule type" value="Genomic_DNA"/>
</dbReference>
<dbReference type="PANTHER" id="PTHR10545:SF29">
    <property type="entry name" value="GH14572P-RELATED"/>
    <property type="match status" value="1"/>
</dbReference>
<sequence length="171" mass="19158">MSAFTIRPAELRDVAPIVGLIRELAEFENLTHLLQVTPEKLRPHLFGEKPVAEAMVVEVPAEEVGEGESTVVGFALYFTNFSTFLAQPGLYLEDLYVKPSQRGKGIGEAVLTRLAKLAADRHYGRFEWTVLDWNEGAIRFYEKFGATVMPDWRVCRVAGEKLAAFATKPKE</sequence>
<dbReference type="SUPFAM" id="SSF55729">
    <property type="entry name" value="Acyl-CoA N-acyltransferases (Nat)"/>
    <property type="match status" value="1"/>
</dbReference>
<reference evidence="5 6" key="2">
    <citation type="submission" date="2018-12" db="EMBL/GenBank/DDBJ databases">
        <title>Rhizobacter gummiphilus sp. nov., a rubber-degrading bacterium isolated from the soil of a botanical garden in Japan.</title>
        <authorList>
            <person name="Shunsuke S.S."/>
        </authorList>
    </citation>
    <scope>NUCLEOTIDE SEQUENCE [LARGE SCALE GENOMIC DNA]</scope>
    <source>
        <strain evidence="5 6">S-16</strain>
    </source>
</reference>
<dbReference type="Proteomes" id="UP000267464">
    <property type="component" value="Unassembled WGS sequence"/>
</dbReference>
<organism evidence="5 6">
    <name type="scientific">Piscinibacter terrae</name>
    <dbReference type="NCBI Taxonomy" id="2496871"/>
    <lineage>
        <taxon>Bacteria</taxon>
        <taxon>Pseudomonadati</taxon>
        <taxon>Pseudomonadota</taxon>
        <taxon>Betaproteobacteria</taxon>
        <taxon>Burkholderiales</taxon>
        <taxon>Sphaerotilaceae</taxon>
        <taxon>Piscinibacter</taxon>
    </lineage>
</organism>
<dbReference type="PANTHER" id="PTHR10545">
    <property type="entry name" value="DIAMINE N-ACETYLTRANSFERASE"/>
    <property type="match status" value="1"/>
</dbReference>
<dbReference type="InterPro" id="IPR000182">
    <property type="entry name" value="GNAT_dom"/>
</dbReference>
<proteinExistence type="inferred from homology"/>
<accession>A0A3N7HS00</accession>
<dbReference type="AlphaFoldDB" id="A0A3N7HS00"/>
<protein>
    <submittedName>
        <fullName evidence="5">GNAT family N-acetyltransferase</fullName>
    </submittedName>
</protein>
<dbReference type="FunFam" id="3.40.630.30:FF:000064">
    <property type="entry name" value="GNAT family acetyltransferase"/>
    <property type="match status" value="1"/>
</dbReference>
<reference evidence="5 6" key="1">
    <citation type="submission" date="2018-08" db="EMBL/GenBank/DDBJ databases">
        <authorList>
            <person name="Khan S.A."/>
            <person name="Jeon C.O."/>
            <person name="Chun B.H."/>
            <person name="Jeong S.E."/>
        </authorList>
    </citation>
    <scope>NUCLEOTIDE SEQUENCE [LARGE SCALE GENOMIC DNA]</scope>
    <source>
        <strain evidence="5 6">S-16</strain>
    </source>
</reference>
<keyword evidence="6" id="KW-1185">Reference proteome</keyword>
<dbReference type="InterPro" id="IPR051016">
    <property type="entry name" value="Diverse_Substrate_AcTransf"/>
</dbReference>
<dbReference type="CDD" id="cd04301">
    <property type="entry name" value="NAT_SF"/>
    <property type="match status" value="1"/>
</dbReference>
<dbReference type="Gene3D" id="3.40.630.30">
    <property type="match status" value="1"/>
</dbReference>
<evidence type="ECO:0000256" key="1">
    <source>
        <dbReference type="ARBA" id="ARBA00008694"/>
    </source>
</evidence>
<evidence type="ECO:0000313" key="6">
    <source>
        <dbReference type="Proteomes" id="UP000267464"/>
    </source>
</evidence>
<gene>
    <name evidence="5" type="ORF">DZC73_09240</name>
</gene>
<comment type="similarity">
    <text evidence="1">Belongs to the acetyltransferase family.</text>
</comment>
<keyword evidence="2 5" id="KW-0808">Transferase</keyword>
<name>A0A3N7HS00_9BURK</name>
<comment type="caution">
    <text evidence="5">The sequence shown here is derived from an EMBL/GenBank/DDBJ whole genome shotgun (WGS) entry which is preliminary data.</text>
</comment>
<dbReference type="GO" id="GO:0008080">
    <property type="term" value="F:N-acetyltransferase activity"/>
    <property type="evidence" value="ECO:0007669"/>
    <property type="project" value="UniProtKB-ARBA"/>
</dbReference>